<gene>
    <name evidence="2" type="ORF">POCTA_138.1.T0730013</name>
</gene>
<dbReference type="Proteomes" id="UP000683925">
    <property type="component" value="Unassembled WGS sequence"/>
</dbReference>
<dbReference type="PANTHER" id="PTHR12621:SF7">
    <property type="entry name" value="CYSTEINE AND HISTIDINE-RICH DOMAIN-CONTAINING PROTEIN 1"/>
    <property type="match status" value="1"/>
</dbReference>
<evidence type="ECO:0000313" key="2">
    <source>
        <dbReference type="EMBL" id="CAD8179430.1"/>
    </source>
</evidence>
<evidence type="ECO:0000313" key="3">
    <source>
        <dbReference type="Proteomes" id="UP000683925"/>
    </source>
</evidence>
<feature type="transmembrane region" description="Helical" evidence="1">
    <location>
        <begin position="28"/>
        <end position="52"/>
    </location>
</feature>
<keyword evidence="1" id="KW-0812">Transmembrane</keyword>
<evidence type="ECO:0000256" key="1">
    <source>
        <dbReference type="SAM" id="Phobius"/>
    </source>
</evidence>
<reference evidence="2" key="1">
    <citation type="submission" date="2021-01" db="EMBL/GenBank/DDBJ databases">
        <authorList>
            <consortium name="Genoscope - CEA"/>
            <person name="William W."/>
        </authorList>
    </citation>
    <scope>NUCLEOTIDE SEQUENCE</scope>
</reference>
<dbReference type="PANTHER" id="PTHR12621">
    <property type="entry name" value="CYSTEINE AND HISTIDINE-RICH DOMAIN CHORD -CONTAINING PROTEIN"/>
    <property type="match status" value="1"/>
</dbReference>
<evidence type="ECO:0008006" key="4">
    <source>
        <dbReference type="Google" id="ProtNLM"/>
    </source>
</evidence>
<accession>A0A8S1VQE9</accession>
<keyword evidence="3" id="KW-1185">Reference proteome</keyword>
<keyword evidence="1" id="KW-0472">Membrane</keyword>
<dbReference type="EMBL" id="CAJJDP010000072">
    <property type="protein sequence ID" value="CAD8179430.1"/>
    <property type="molecule type" value="Genomic_DNA"/>
</dbReference>
<name>A0A8S1VQE9_PAROT</name>
<organism evidence="2 3">
    <name type="scientific">Paramecium octaurelia</name>
    <dbReference type="NCBI Taxonomy" id="43137"/>
    <lineage>
        <taxon>Eukaryota</taxon>
        <taxon>Sar</taxon>
        <taxon>Alveolata</taxon>
        <taxon>Ciliophora</taxon>
        <taxon>Intramacronucleata</taxon>
        <taxon>Oligohymenophorea</taxon>
        <taxon>Peniculida</taxon>
        <taxon>Parameciidae</taxon>
        <taxon>Paramecium</taxon>
    </lineage>
</organism>
<dbReference type="AlphaFoldDB" id="A0A8S1VQE9"/>
<sequence length="475" mass="56696">MEILKRADFFGVPFVQNIDQQQTKYKSIIGGILTITICVLSLSYSFWVAYLWKTNQMNPKISRENYISDYSLLDLSEDVIRVSYWKDYENKIDPFTNNILLPLVVYANNNQLTEAQVIQNHTTTSFGDFYIPNMKFGFAYVDNQIFTTNEMYIEVVLCQEKYLRPDEKCASPELIEEFFSQANNLILLQFYSTTIDPRDGSKQRGYQEYFLQIEQQYCYSVYIFFKTNLFELQKYFLFGTSEYKEYIVDAQIQTQTSSFEYCQKAYQNDVIGAVFLGMKGTQEKTILEYPRLGDLLANIGSIVSILFMIKYMIMFLNEYYLNQKVLKELISFYYPEFKKIELKKNWYGKIVQVHFNQMEVDANNFRKFFNKVSKQMQQKLNYLNLLYEISRLYFVIRSSKFRNEFYKSHQIGIKINFPQYKDSETLVSQSQKKLLKIIVSQMKMMQKYYLKQGIIQIKIMIQFQKRYITKQIIII</sequence>
<comment type="caution">
    <text evidence="2">The sequence shown here is derived from an EMBL/GenBank/DDBJ whole genome shotgun (WGS) entry which is preliminary data.</text>
</comment>
<proteinExistence type="predicted"/>
<protein>
    <recommendedName>
        <fullName evidence="4">Transmembrane protein</fullName>
    </recommendedName>
</protein>
<dbReference type="GO" id="GO:0008270">
    <property type="term" value="F:zinc ion binding"/>
    <property type="evidence" value="ECO:0007669"/>
    <property type="project" value="TreeGrafter"/>
</dbReference>
<keyword evidence="1" id="KW-1133">Transmembrane helix</keyword>